<keyword evidence="3" id="KW-1185">Reference proteome</keyword>
<dbReference type="EMBL" id="JBHTHY010000004">
    <property type="protein sequence ID" value="MFD0797266.1"/>
    <property type="molecule type" value="Genomic_DNA"/>
</dbReference>
<dbReference type="InterPro" id="IPR004879">
    <property type="entry name" value="Ssp411-like_TRX"/>
</dbReference>
<dbReference type="Pfam" id="PF03190">
    <property type="entry name" value="Thioredox_DsbH"/>
    <property type="match status" value="1"/>
</dbReference>
<comment type="caution">
    <text evidence="2">The sequence shown here is derived from an EMBL/GenBank/DDBJ whole genome shotgun (WGS) entry which is preliminary data.</text>
</comment>
<evidence type="ECO:0000313" key="2">
    <source>
        <dbReference type="EMBL" id="MFD0797266.1"/>
    </source>
</evidence>
<reference evidence="3" key="1">
    <citation type="journal article" date="2019" name="Int. J. Syst. Evol. Microbiol.">
        <title>The Global Catalogue of Microorganisms (GCM) 10K type strain sequencing project: providing services to taxonomists for standard genome sequencing and annotation.</title>
        <authorList>
            <consortium name="The Broad Institute Genomics Platform"/>
            <consortium name="The Broad Institute Genome Sequencing Center for Infectious Disease"/>
            <person name="Wu L."/>
            <person name="Ma J."/>
        </authorList>
    </citation>
    <scope>NUCLEOTIDE SEQUENCE [LARGE SCALE GENOMIC DNA]</scope>
    <source>
        <strain evidence="3">CCUG 61948</strain>
    </source>
</reference>
<proteinExistence type="predicted"/>
<accession>A0ABW3B337</accession>
<dbReference type="PROSITE" id="PS51352">
    <property type="entry name" value="THIOREDOXIN_2"/>
    <property type="match status" value="1"/>
</dbReference>
<dbReference type="InterPro" id="IPR013766">
    <property type="entry name" value="Thioredoxin_domain"/>
</dbReference>
<evidence type="ECO:0000259" key="1">
    <source>
        <dbReference type="PROSITE" id="PS51352"/>
    </source>
</evidence>
<organism evidence="2 3">
    <name type="scientific">Maribacter chungangensis</name>
    <dbReference type="NCBI Taxonomy" id="1069117"/>
    <lineage>
        <taxon>Bacteria</taxon>
        <taxon>Pseudomonadati</taxon>
        <taxon>Bacteroidota</taxon>
        <taxon>Flavobacteriia</taxon>
        <taxon>Flavobacteriales</taxon>
        <taxon>Flavobacteriaceae</taxon>
        <taxon>Maribacter</taxon>
    </lineage>
</organism>
<dbReference type="InterPro" id="IPR036249">
    <property type="entry name" value="Thioredoxin-like_sf"/>
</dbReference>
<dbReference type="Proteomes" id="UP001597012">
    <property type="component" value="Unassembled WGS sequence"/>
</dbReference>
<evidence type="ECO:0000313" key="3">
    <source>
        <dbReference type="Proteomes" id="UP001597012"/>
    </source>
</evidence>
<gene>
    <name evidence="2" type="ORF">ACFQZJ_07330</name>
</gene>
<sequence length="166" mass="19397">MRSKITVGMYHCKQGLSLMAFLGFVVVSQAQERAINWLNFEQLEDSLAVQPKKVYIDFYAEWCAYCKKMDQAAYRDPKIIQILNTEYYPVKMDAESTEVIAFHGTVFNNRQLGKKRNPVHEIPLMLASRENTPFSLPAVVILDDSFRVRERYFEYLSPEQMLEILE</sequence>
<feature type="domain" description="Thioredoxin" evidence="1">
    <location>
        <begin position="24"/>
        <end position="166"/>
    </location>
</feature>
<dbReference type="Gene3D" id="3.40.30.10">
    <property type="entry name" value="Glutaredoxin"/>
    <property type="match status" value="1"/>
</dbReference>
<protein>
    <submittedName>
        <fullName evidence="2">Thioredoxin family protein</fullName>
    </submittedName>
</protein>
<name>A0ABW3B337_9FLAO</name>
<dbReference type="SUPFAM" id="SSF52833">
    <property type="entry name" value="Thioredoxin-like"/>
    <property type="match status" value="1"/>
</dbReference>